<feature type="region of interest" description="Disordered" evidence="1">
    <location>
        <begin position="323"/>
        <end position="357"/>
    </location>
</feature>
<dbReference type="GO" id="GO:0030276">
    <property type="term" value="F:clathrin binding"/>
    <property type="evidence" value="ECO:0007669"/>
    <property type="project" value="InterPro"/>
</dbReference>
<feature type="compositionally biased region" description="Polar residues" evidence="1">
    <location>
        <begin position="324"/>
        <end position="335"/>
    </location>
</feature>
<dbReference type="PANTHER" id="PTHR16156:SF10">
    <property type="entry name" value="AFTIPHILIN-RELATED"/>
    <property type="match status" value="1"/>
</dbReference>
<dbReference type="Proteomes" id="UP001187415">
    <property type="component" value="Unassembled WGS sequence"/>
</dbReference>
<evidence type="ECO:0000256" key="1">
    <source>
        <dbReference type="SAM" id="MobiDB-lite"/>
    </source>
</evidence>
<protein>
    <recommendedName>
        <fullName evidence="2">Aftiphilin clathrin-binding box domain-containing protein</fullName>
    </recommendedName>
</protein>
<dbReference type="GO" id="GO:0030121">
    <property type="term" value="C:AP-1 adaptor complex"/>
    <property type="evidence" value="ECO:0007669"/>
    <property type="project" value="TreeGrafter"/>
</dbReference>
<feature type="region of interest" description="Disordered" evidence="1">
    <location>
        <begin position="243"/>
        <end position="266"/>
    </location>
</feature>
<feature type="compositionally biased region" description="Polar residues" evidence="1">
    <location>
        <begin position="82"/>
        <end position="91"/>
    </location>
</feature>
<keyword evidence="4" id="KW-1185">Reference proteome</keyword>
<gene>
    <name evidence="3" type="ORF">Q5P01_021745</name>
</gene>
<feature type="domain" description="Aftiphilin clathrin-binding box" evidence="2">
    <location>
        <begin position="521"/>
        <end position="588"/>
    </location>
</feature>
<feature type="compositionally biased region" description="Polar residues" evidence="1">
    <location>
        <begin position="57"/>
        <end position="71"/>
    </location>
</feature>
<dbReference type="AlphaFoldDB" id="A0AA88RYS2"/>
<evidence type="ECO:0000313" key="4">
    <source>
        <dbReference type="Proteomes" id="UP001187415"/>
    </source>
</evidence>
<comment type="caution">
    <text evidence="3">The sequence shown here is derived from an EMBL/GenBank/DDBJ whole genome shotgun (WGS) entry which is preliminary data.</text>
</comment>
<name>A0AA88RYS2_CHASR</name>
<organism evidence="3 4">
    <name type="scientific">Channa striata</name>
    <name type="common">Snakehead murrel</name>
    <name type="synonym">Ophicephalus striatus</name>
    <dbReference type="NCBI Taxonomy" id="64152"/>
    <lineage>
        <taxon>Eukaryota</taxon>
        <taxon>Metazoa</taxon>
        <taxon>Chordata</taxon>
        <taxon>Craniata</taxon>
        <taxon>Vertebrata</taxon>
        <taxon>Euteleostomi</taxon>
        <taxon>Actinopterygii</taxon>
        <taxon>Neopterygii</taxon>
        <taxon>Teleostei</taxon>
        <taxon>Neoteleostei</taxon>
        <taxon>Acanthomorphata</taxon>
        <taxon>Anabantaria</taxon>
        <taxon>Anabantiformes</taxon>
        <taxon>Channoidei</taxon>
        <taxon>Channidae</taxon>
        <taxon>Channa</taxon>
    </lineage>
</organism>
<dbReference type="InterPro" id="IPR046359">
    <property type="entry name" value="Aftin-like"/>
</dbReference>
<feature type="region of interest" description="Disordered" evidence="1">
    <location>
        <begin position="653"/>
        <end position="672"/>
    </location>
</feature>
<reference evidence="3" key="1">
    <citation type="submission" date="2023-07" db="EMBL/GenBank/DDBJ databases">
        <title>Chromosome-level Genome Assembly of Striped Snakehead (Channa striata).</title>
        <authorList>
            <person name="Liu H."/>
        </authorList>
    </citation>
    <scope>NUCLEOTIDE SEQUENCE</scope>
    <source>
        <strain evidence="3">Gz</strain>
        <tissue evidence="3">Muscle</tissue>
    </source>
</reference>
<proteinExistence type="predicted"/>
<accession>A0AA88RYS2</accession>
<feature type="compositionally biased region" description="Polar residues" evidence="1">
    <location>
        <begin position="594"/>
        <end position="607"/>
    </location>
</feature>
<sequence>MEPDIMPLHLSSPPPLDDDDDEEEVGSDEDKLQDFRGRSVVVSCSPHADFIEPPLSLTPSASTKPATQQPCYSFDHPVEQPQHASPVSSESCTGQMSMEEQACNDELPLHLTNGYAERDHTSGTHYSFSIVNTCSPKEETGFADFTVFTEQAAQPWCCGFSPVSSTDQWDARVEGTNLVKQICNPGQKVIVDSEPKSRCADGANRKICTEVQHCDKRDAALEQPPQDHHHPQEAAAAIGVRPAEPHHGEEGEGMPGDSWRDSGHSPVYSSLQMCEAQEDAESEEEKSISNVPQTFSVYESASEDLASFCEDLSFEGVSADLEPNVSSLSSQGNQSDWDRTDDEDEEQGNCRHSDSFVTGSRANLRQTEEEKVFIIAANQQLRKLLLPPTLPPSDSFADFCSAPTQEDGDGLWEEFKDQRAQQEAKTWTHFREQVSSLPTDGDTEEQDWAGQYGAFGGNSCQAPLPCRVQQVLQASFPDRVVPAVDSEEKLLSLDTLLHIQQLPDSEREEEPECSSAQWMKQSVWWPHQDLHGSVGLQFQWGGSYTNRTLLRCLGVDTRNIVFIGPKKQAVAVPAFASGLGMLEPTKDSLLAVSSPGNTAVTAQTSPGPQDMKDPSTDSIQEALPSSQLDWGSRGLSSSQDDCSALDLDYFGPEEESTCSGSGSRSNSPPPGVERELYELSISKLETGTNSCHLEDTLNRLMSTAVSTSTSIRKLQCNEELSAESIRLISRLPDLSFMKAKVLMFPSILAPEDCIAE</sequence>
<dbReference type="EMBL" id="JAUPFM010000017">
    <property type="protein sequence ID" value="KAK2824570.1"/>
    <property type="molecule type" value="Genomic_DNA"/>
</dbReference>
<dbReference type="InterPro" id="IPR029205">
    <property type="entry name" value="Clathrin-bd"/>
</dbReference>
<evidence type="ECO:0000313" key="3">
    <source>
        <dbReference type="EMBL" id="KAK2824570.1"/>
    </source>
</evidence>
<feature type="region of interest" description="Disordered" evidence="1">
    <location>
        <begin position="590"/>
        <end position="619"/>
    </location>
</feature>
<dbReference type="PANTHER" id="PTHR16156">
    <property type="entry name" value="AFTIPHILIN A-RELATED"/>
    <property type="match status" value="1"/>
</dbReference>
<evidence type="ECO:0000259" key="2">
    <source>
        <dbReference type="Pfam" id="PF15045"/>
    </source>
</evidence>
<dbReference type="GO" id="GO:0032588">
    <property type="term" value="C:trans-Golgi network membrane"/>
    <property type="evidence" value="ECO:0007669"/>
    <property type="project" value="InterPro"/>
</dbReference>
<feature type="region of interest" description="Disordered" evidence="1">
    <location>
        <begin position="53"/>
        <end position="91"/>
    </location>
</feature>
<feature type="compositionally biased region" description="Acidic residues" evidence="1">
    <location>
        <begin position="16"/>
        <end position="27"/>
    </location>
</feature>
<dbReference type="Pfam" id="PF15045">
    <property type="entry name" value="Clathrin_bdg"/>
    <property type="match status" value="1"/>
</dbReference>
<feature type="compositionally biased region" description="Basic and acidic residues" evidence="1">
    <location>
        <begin position="28"/>
        <end position="37"/>
    </location>
</feature>
<feature type="compositionally biased region" description="Low complexity" evidence="1">
    <location>
        <begin position="657"/>
        <end position="666"/>
    </location>
</feature>
<feature type="region of interest" description="Disordered" evidence="1">
    <location>
        <begin position="1"/>
        <end position="37"/>
    </location>
</feature>